<dbReference type="OrthoDB" id="9801841at2"/>
<dbReference type="OMA" id="CVDNANR"/>
<name>A0A454CAC7_METHO</name>
<sequence>MVDFCIASDQGKFRKENQDRAIVVNGEYWTLAALCDGMGGHVGGSQCSTLSTNSIKQYFLDTFPQKLECSDKKNVSKWFNNAISFIKEALVNYAKEYTEFEDMGTTMVVALIFNANGLAYVFNIGDSRLYAYNGLLYQITEDQNYLYQLMREFNLTYEEAALDPNSYKLISCLGPNKKTNCQSFFISQKSAVKYYLLTSDGLHDYVSKPIIETVLQTNKSLKDKLNLLIKYAKKNLSKDNITGILVGLKNE</sequence>
<dbReference type="CDD" id="cd00143">
    <property type="entry name" value="PP2Cc"/>
    <property type="match status" value="1"/>
</dbReference>
<dbReference type="EMBL" id="CP033021">
    <property type="protein sequence ID" value="AYN65625.1"/>
    <property type="molecule type" value="Genomic_DNA"/>
</dbReference>
<accession>A0A454CAC7</accession>
<gene>
    <name evidence="2" type="ORF">KN71_002945</name>
</gene>
<evidence type="ECO:0000313" key="3">
    <source>
        <dbReference type="Proteomes" id="UP000029712"/>
    </source>
</evidence>
<organism evidence="2 3">
    <name type="scientific">Metamycoplasma hominis</name>
    <name type="common">Mycoplasma hominis</name>
    <dbReference type="NCBI Taxonomy" id="2098"/>
    <lineage>
        <taxon>Bacteria</taxon>
        <taxon>Bacillati</taxon>
        <taxon>Mycoplasmatota</taxon>
        <taxon>Mycoplasmoidales</taxon>
        <taxon>Metamycoplasmataceae</taxon>
        <taxon>Metamycoplasma</taxon>
    </lineage>
</organism>
<dbReference type="RefSeq" id="WP_012855759.1">
    <property type="nucleotide sequence ID" value="NZ_CP032849.1"/>
</dbReference>
<reference evidence="2 3" key="2">
    <citation type="submission" date="2018-10" db="EMBL/GenBank/DDBJ databases">
        <title>Detection and isolation of Mycoplasma hominis as a predominant microorganism from pelvic cavity of patient with salpingitis and tubo-ovarian abscess.</title>
        <authorList>
            <person name="Guschin A.E."/>
            <person name="Khayrullina G.A."/>
            <person name="Rakovskaya I.V."/>
            <person name="Shelenkov A.A."/>
            <person name="Shagin D.A."/>
        </authorList>
    </citation>
    <scope>NUCLEOTIDE SEQUENCE [LARGE SCALE GENOMIC DNA]</scope>
    <source>
        <strain evidence="3">TOA</strain>
    </source>
</reference>
<reference evidence="2 3" key="1">
    <citation type="submission" date="2014-08" db="EMBL/GenBank/DDBJ databases">
        <authorList>
            <person name="Kuleshov K."/>
            <person name="Dedkov V."/>
            <person name="Markelov M."/>
            <person name="Pimkina E."/>
        </authorList>
    </citation>
    <scope>NUCLEOTIDE SEQUENCE [LARGE SCALE GENOMIC DNA]</scope>
    <source>
        <strain evidence="3">TOA</strain>
    </source>
</reference>
<dbReference type="InterPro" id="IPR036457">
    <property type="entry name" value="PPM-type-like_dom_sf"/>
</dbReference>
<dbReference type="PROSITE" id="PS51746">
    <property type="entry name" value="PPM_2"/>
    <property type="match status" value="1"/>
</dbReference>
<dbReference type="Proteomes" id="UP000029712">
    <property type="component" value="Chromosome"/>
</dbReference>
<evidence type="ECO:0000313" key="2">
    <source>
        <dbReference type="EMBL" id="AYN65625.1"/>
    </source>
</evidence>
<dbReference type="AlphaFoldDB" id="A0A454CAC7"/>
<dbReference type="Pfam" id="PF13672">
    <property type="entry name" value="PP2C_2"/>
    <property type="match status" value="1"/>
</dbReference>
<dbReference type="SUPFAM" id="SSF81606">
    <property type="entry name" value="PP2C-like"/>
    <property type="match status" value="1"/>
</dbReference>
<evidence type="ECO:0000259" key="1">
    <source>
        <dbReference type="PROSITE" id="PS51746"/>
    </source>
</evidence>
<protein>
    <submittedName>
        <fullName evidence="2">Serine/threonine-protein phosphatase</fullName>
    </submittedName>
</protein>
<feature type="domain" description="PPM-type phosphatase" evidence="1">
    <location>
        <begin position="3"/>
        <end position="248"/>
    </location>
</feature>
<dbReference type="SMART" id="SM00332">
    <property type="entry name" value="PP2Cc"/>
    <property type="match status" value="1"/>
</dbReference>
<dbReference type="InterPro" id="IPR001932">
    <property type="entry name" value="PPM-type_phosphatase-like_dom"/>
</dbReference>
<dbReference type="SMART" id="SM00331">
    <property type="entry name" value="PP2C_SIG"/>
    <property type="match status" value="1"/>
</dbReference>
<proteinExistence type="predicted"/>
<dbReference type="Gene3D" id="3.60.40.10">
    <property type="entry name" value="PPM-type phosphatase domain"/>
    <property type="match status" value="1"/>
</dbReference>